<feature type="domain" description="Mab-21-like HhH/H2TH-like" evidence="11">
    <location>
        <begin position="274"/>
        <end position="371"/>
    </location>
</feature>
<dbReference type="Gene3D" id="3.30.460.90">
    <property type="match status" value="1"/>
</dbReference>
<dbReference type="EMBL" id="CALNXI010003610">
    <property type="protein sequence ID" value="CAH3193824.1"/>
    <property type="molecule type" value="Genomic_DNA"/>
</dbReference>
<keyword evidence="5" id="KW-0479">Metal-binding</keyword>
<evidence type="ECO:0008006" key="14">
    <source>
        <dbReference type="Google" id="ProtNLM"/>
    </source>
</evidence>
<dbReference type="InterPro" id="IPR024810">
    <property type="entry name" value="MAB21L/cGLR"/>
</dbReference>
<reference evidence="12 13" key="1">
    <citation type="submission" date="2022-05" db="EMBL/GenBank/DDBJ databases">
        <authorList>
            <consortium name="Genoscope - CEA"/>
            <person name="William W."/>
        </authorList>
    </citation>
    <scope>NUCLEOTIDE SEQUENCE [LARGE SCALE GENOMIC DNA]</scope>
</reference>
<evidence type="ECO:0000313" key="12">
    <source>
        <dbReference type="EMBL" id="CAH3193824.1"/>
    </source>
</evidence>
<evidence type="ECO:0000256" key="2">
    <source>
        <dbReference type="ARBA" id="ARBA00008307"/>
    </source>
</evidence>
<evidence type="ECO:0000256" key="6">
    <source>
        <dbReference type="ARBA" id="ARBA00022741"/>
    </source>
</evidence>
<keyword evidence="6" id="KW-0547">Nucleotide-binding</keyword>
<evidence type="ECO:0000256" key="1">
    <source>
        <dbReference type="ARBA" id="ARBA00001946"/>
    </source>
</evidence>
<sequence length="492" mass="56632">MTKRLSRDLAEAIYYCKVQLDGIVCSRMNVSIMPFWKWSSENEAEEALTKKLREYFVKNVKIAEANQARARSLVRDCIKDHIIEYCQQNSSLPILRIEYTGSVYERLKTEAADEVDIMVVLKTHKPLLWGDPEVLVEDVGKAGYALLKARDDSKLLRYANSEGYIDPKRLRNGWFCSLVDRAVSAFNRHANSDVTLKVRYHGPAVQVDITEEQNDVLLLSVDLVPCFEVEKSQYFVPKSSDPAHDPFSSLLWRQSFSLDEKALLKHMDKDDHGCRHELLRIAKSIVKWQRTSLGPLESYHVKSAFVHYITKNRDDWDSRNSRFLGKHFLGFLRELQSFLEEGNLPIYWMPEVNLLEEINPVVLKNMANRLKRILNSAEAEIDSILSSRIHLECLIDEDEIFNLHYTSHLEMPQLDTDGEERSSLQAFILSGVELVVESVQDVLNFAIVCICFVLKVFNVILFCFLTLLAITVIIEVVEKAKLQVSLVTYRVP</sequence>
<keyword evidence="9" id="KW-1133">Transmembrane helix</keyword>
<keyword evidence="3" id="KW-0808">Transferase</keyword>
<dbReference type="Pfam" id="PF20266">
    <property type="entry name" value="Mab-21_C"/>
    <property type="match status" value="1"/>
</dbReference>
<dbReference type="PANTHER" id="PTHR10656">
    <property type="entry name" value="CELL FATE DETERMINING PROTEIN MAB21-RELATED"/>
    <property type="match status" value="1"/>
</dbReference>
<keyword evidence="9" id="KW-0472">Membrane</keyword>
<accession>A0ABN8SQT1</accession>
<evidence type="ECO:0000256" key="8">
    <source>
        <dbReference type="ARBA" id="ARBA00022842"/>
    </source>
</evidence>
<dbReference type="InterPro" id="IPR046903">
    <property type="entry name" value="Mab-21-like_nuc_Trfase"/>
</dbReference>
<evidence type="ECO:0000256" key="4">
    <source>
        <dbReference type="ARBA" id="ARBA00022695"/>
    </source>
</evidence>
<keyword evidence="13" id="KW-1185">Reference proteome</keyword>
<comment type="cofactor">
    <cofactor evidence="1">
        <name>Mg(2+)</name>
        <dbReference type="ChEBI" id="CHEBI:18420"/>
    </cofactor>
</comment>
<keyword evidence="7" id="KW-0067">ATP-binding</keyword>
<name>A0ABN8SQT1_9CNID</name>
<protein>
    <recommendedName>
        <fullName evidence="14">Cyclic GMP-AMP synthase</fullName>
    </recommendedName>
</protein>
<evidence type="ECO:0000256" key="3">
    <source>
        <dbReference type="ARBA" id="ARBA00022679"/>
    </source>
</evidence>
<dbReference type="InterPro" id="IPR046906">
    <property type="entry name" value="Mab-21_HhH/H2TH-like"/>
</dbReference>
<evidence type="ECO:0000313" key="13">
    <source>
        <dbReference type="Proteomes" id="UP001159427"/>
    </source>
</evidence>
<evidence type="ECO:0000256" key="7">
    <source>
        <dbReference type="ARBA" id="ARBA00022840"/>
    </source>
</evidence>
<dbReference type="Pfam" id="PF03281">
    <property type="entry name" value="Mab-21"/>
    <property type="match status" value="1"/>
</dbReference>
<gene>
    <name evidence="12" type="ORF">PEVE_00026629</name>
</gene>
<keyword evidence="9" id="KW-0812">Transmembrane</keyword>
<evidence type="ECO:0000256" key="5">
    <source>
        <dbReference type="ARBA" id="ARBA00022723"/>
    </source>
</evidence>
<dbReference type="Proteomes" id="UP001159427">
    <property type="component" value="Unassembled WGS sequence"/>
</dbReference>
<proteinExistence type="inferred from homology"/>
<keyword evidence="8" id="KW-0460">Magnesium</keyword>
<organism evidence="12 13">
    <name type="scientific">Porites evermanni</name>
    <dbReference type="NCBI Taxonomy" id="104178"/>
    <lineage>
        <taxon>Eukaryota</taxon>
        <taxon>Metazoa</taxon>
        <taxon>Cnidaria</taxon>
        <taxon>Anthozoa</taxon>
        <taxon>Hexacorallia</taxon>
        <taxon>Scleractinia</taxon>
        <taxon>Fungiina</taxon>
        <taxon>Poritidae</taxon>
        <taxon>Porites</taxon>
    </lineage>
</organism>
<dbReference type="Gene3D" id="1.10.1410.40">
    <property type="match status" value="1"/>
</dbReference>
<feature type="domain" description="Mab-21-like nucleotidyltransferase" evidence="10">
    <location>
        <begin position="104"/>
        <end position="266"/>
    </location>
</feature>
<keyword evidence="4" id="KW-0548">Nucleotidyltransferase</keyword>
<evidence type="ECO:0000259" key="11">
    <source>
        <dbReference type="Pfam" id="PF20266"/>
    </source>
</evidence>
<dbReference type="PANTHER" id="PTHR10656:SF42">
    <property type="entry name" value="CYCLIC GMP-AMP SYNTHASE-LIKE PROTEIN-RELATED"/>
    <property type="match status" value="1"/>
</dbReference>
<dbReference type="SMART" id="SM01265">
    <property type="entry name" value="Mab-21"/>
    <property type="match status" value="1"/>
</dbReference>
<comment type="similarity">
    <text evidence="2">Belongs to the mab-21 family.</text>
</comment>
<comment type="caution">
    <text evidence="12">The sequence shown here is derived from an EMBL/GenBank/DDBJ whole genome shotgun (WGS) entry which is preliminary data.</text>
</comment>
<evidence type="ECO:0000256" key="9">
    <source>
        <dbReference type="SAM" id="Phobius"/>
    </source>
</evidence>
<evidence type="ECO:0000259" key="10">
    <source>
        <dbReference type="Pfam" id="PF03281"/>
    </source>
</evidence>
<feature type="transmembrane region" description="Helical" evidence="9">
    <location>
        <begin position="445"/>
        <end position="474"/>
    </location>
</feature>